<keyword evidence="8" id="KW-0560">Oxidoreductase</keyword>
<evidence type="ECO:0000256" key="12">
    <source>
        <dbReference type="ARBA" id="ARBA00049513"/>
    </source>
</evidence>
<reference evidence="15 16" key="1">
    <citation type="journal article" date="2007" name="Science">
        <title>The Chlamydomonas genome reveals the evolution of key animal and plant functions.</title>
        <authorList>
            <person name="Merchant S.S."/>
            <person name="Prochnik S.E."/>
            <person name="Vallon O."/>
            <person name="Harris E.H."/>
            <person name="Karpowicz S.J."/>
            <person name="Witman G.B."/>
            <person name="Terry A."/>
            <person name="Salamov A."/>
            <person name="Fritz-Laylin L.K."/>
            <person name="Marechal-Drouard L."/>
            <person name="Marshall W.F."/>
            <person name="Qu L.H."/>
            <person name="Nelson D.R."/>
            <person name="Sanderfoot A.A."/>
            <person name="Spalding M.H."/>
            <person name="Kapitonov V.V."/>
            <person name="Ren Q."/>
            <person name="Ferris P."/>
            <person name="Lindquist E."/>
            <person name="Shapiro H."/>
            <person name="Lucas S.M."/>
            <person name="Grimwood J."/>
            <person name="Schmutz J."/>
            <person name="Cardol P."/>
            <person name="Cerutti H."/>
            <person name="Chanfreau G."/>
            <person name="Chen C.L."/>
            <person name="Cognat V."/>
            <person name="Croft M.T."/>
            <person name="Dent R."/>
            <person name="Dutcher S."/>
            <person name="Fernandez E."/>
            <person name="Fukuzawa H."/>
            <person name="Gonzalez-Ballester D."/>
            <person name="Gonzalez-Halphen D."/>
            <person name="Hallmann A."/>
            <person name="Hanikenne M."/>
            <person name="Hippler M."/>
            <person name="Inwood W."/>
            <person name="Jabbari K."/>
            <person name="Kalanon M."/>
            <person name="Kuras R."/>
            <person name="Lefebvre P.A."/>
            <person name="Lemaire S.D."/>
            <person name="Lobanov A.V."/>
            <person name="Lohr M."/>
            <person name="Manuell A."/>
            <person name="Meier I."/>
            <person name="Mets L."/>
            <person name="Mittag M."/>
            <person name="Mittelmeier T."/>
            <person name="Moroney J.V."/>
            <person name="Moseley J."/>
            <person name="Napoli C."/>
            <person name="Nedelcu A.M."/>
            <person name="Niyogi K."/>
            <person name="Novoselov S.V."/>
            <person name="Paulsen I.T."/>
            <person name="Pazour G."/>
            <person name="Purton S."/>
            <person name="Ral J.P."/>
            <person name="Riano-Pachon D.M."/>
            <person name="Riekhof W."/>
            <person name="Rymarquis L."/>
            <person name="Schroda M."/>
            <person name="Stern D."/>
            <person name="Umen J."/>
            <person name="Willows R."/>
            <person name="Wilson N."/>
            <person name="Zimmer S.L."/>
            <person name="Allmer J."/>
            <person name="Balk J."/>
            <person name="Bisova K."/>
            <person name="Chen C.J."/>
            <person name="Elias M."/>
            <person name="Gendler K."/>
            <person name="Hauser C."/>
            <person name="Lamb M.R."/>
            <person name="Ledford H."/>
            <person name="Long J.C."/>
            <person name="Minagawa J."/>
            <person name="Page M.D."/>
            <person name="Pan J."/>
            <person name="Pootakham W."/>
            <person name="Roje S."/>
            <person name="Rose A."/>
            <person name="Stahlberg E."/>
            <person name="Terauchi A.M."/>
            <person name="Yang P."/>
            <person name="Ball S."/>
            <person name="Bowler C."/>
            <person name="Dieckmann C.L."/>
            <person name="Gladyshev V.N."/>
            <person name="Green P."/>
            <person name="Jorgensen R."/>
            <person name="Mayfield S."/>
            <person name="Mueller-Roeber B."/>
            <person name="Rajamani S."/>
            <person name="Sayre R.T."/>
            <person name="Brokstein P."/>
            <person name="Dubchak I."/>
            <person name="Goodstein D."/>
            <person name="Hornick L."/>
            <person name="Huang Y.W."/>
            <person name="Jhaveri J."/>
            <person name="Luo Y."/>
            <person name="Martinez D."/>
            <person name="Ngau W.C."/>
            <person name="Otillar B."/>
            <person name="Poliakov A."/>
            <person name="Porter A."/>
            <person name="Szajkowski L."/>
            <person name="Werner G."/>
            <person name="Zhou K."/>
            <person name="Grigoriev I.V."/>
            <person name="Rokhsar D.S."/>
            <person name="Grossman A.R."/>
        </authorList>
    </citation>
    <scope>NUCLEOTIDE SEQUENCE [LARGE SCALE GENOMIC DNA]</scope>
    <source>
        <strain evidence="16">CC-503</strain>
    </source>
</reference>
<keyword evidence="16" id="KW-1185">Reference proteome</keyword>
<dbReference type="Gramene" id="PNW77130">
    <property type="protein sequence ID" value="PNW77130"/>
    <property type="gene ID" value="CHLRE_10g423400v5"/>
</dbReference>
<feature type="region of interest" description="Disordered" evidence="13">
    <location>
        <begin position="8"/>
        <end position="30"/>
    </location>
</feature>
<dbReference type="EC" id="1.3.1.89" evidence="3"/>
<name>A0A2K3D9C3_CHLRE</name>
<dbReference type="Proteomes" id="UP000006906">
    <property type="component" value="Chromosome 10"/>
</dbReference>
<dbReference type="SUPFAM" id="SSF51395">
    <property type="entry name" value="FMN-linked oxidoreductases"/>
    <property type="match status" value="1"/>
</dbReference>
<dbReference type="Pfam" id="PF01207">
    <property type="entry name" value="Dus"/>
    <property type="match status" value="1"/>
</dbReference>
<dbReference type="AlphaFoldDB" id="A0A2K3D9C3"/>
<organism evidence="15 16">
    <name type="scientific">Chlamydomonas reinhardtii</name>
    <name type="common">Chlamydomonas smithii</name>
    <dbReference type="NCBI Taxonomy" id="3055"/>
    <lineage>
        <taxon>Eukaryota</taxon>
        <taxon>Viridiplantae</taxon>
        <taxon>Chlorophyta</taxon>
        <taxon>core chlorophytes</taxon>
        <taxon>Chlorophyceae</taxon>
        <taxon>CS clade</taxon>
        <taxon>Chlamydomonadales</taxon>
        <taxon>Chlamydomonadaceae</taxon>
        <taxon>Chlamydomonas</taxon>
    </lineage>
</organism>
<comment type="catalytic activity">
    <reaction evidence="9">
        <text>5,6-dihydrouridine(47) in tRNA + NAD(+) = uridine(47) in tRNA + NADH + H(+)</text>
        <dbReference type="Rhea" id="RHEA:53364"/>
        <dbReference type="Rhea" id="RHEA-COMP:13539"/>
        <dbReference type="Rhea" id="RHEA-COMP:13540"/>
        <dbReference type="ChEBI" id="CHEBI:15378"/>
        <dbReference type="ChEBI" id="CHEBI:57540"/>
        <dbReference type="ChEBI" id="CHEBI:57945"/>
        <dbReference type="ChEBI" id="CHEBI:65315"/>
        <dbReference type="ChEBI" id="CHEBI:74443"/>
        <dbReference type="EC" id="1.3.1.89"/>
    </reaction>
    <physiologicalReaction direction="right-to-left" evidence="9">
        <dbReference type="Rhea" id="RHEA:53366"/>
    </physiologicalReaction>
</comment>
<evidence type="ECO:0000256" key="9">
    <source>
        <dbReference type="ARBA" id="ARBA00048266"/>
    </source>
</evidence>
<feature type="compositionally biased region" description="Gly residues" evidence="13">
    <location>
        <begin position="468"/>
        <end position="490"/>
    </location>
</feature>
<comment type="catalytic activity">
    <reaction evidence="12">
        <text>5,6-dihydrouridine(47) in tRNA + NADP(+) = uridine(47) in tRNA + NADPH + H(+)</text>
        <dbReference type="Rhea" id="RHEA:53360"/>
        <dbReference type="Rhea" id="RHEA-COMP:13539"/>
        <dbReference type="Rhea" id="RHEA-COMP:13540"/>
        <dbReference type="ChEBI" id="CHEBI:15378"/>
        <dbReference type="ChEBI" id="CHEBI:57783"/>
        <dbReference type="ChEBI" id="CHEBI:58349"/>
        <dbReference type="ChEBI" id="CHEBI:65315"/>
        <dbReference type="ChEBI" id="CHEBI:74443"/>
        <dbReference type="EC" id="1.3.1.89"/>
    </reaction>
    <physiologicalReaction direction="right-to-left" evidence="12">
        <dbReference type="Rhea" id="RHEA:53362"/>
    </physiologicalReaction>
</comment>
<dbReference type="FunFam" id="3.20.20.70:FF:000494">
    <property type="match status" value="1"/>
</dbReference>
<evidence type="ECO:0000256" key="13">
    <source>
        <dbReference type="SAM" id="MobiDB-lite"/>
    </source>
</evidence>
<evidence type="ECO:0000256" key="11">
    <source>
        <dbReference type="ARBA" id="ARBA00049447"/>
    </source>
</evidence>
<protein>
    <recommendedName>
        <fullName evidence="3">tRNA-dihydrouridine(47) synthase [NAD(P)(+)]</fullName>
        <ecNumber evidence="3">1.3.1.89</ecNumber>
    </recommendedName>
</protein>
<evidence type="ECO:0000256" key="1">
    <source>
        <dbReference type="ARBA" id="ARBA00001917"/>
    </source>
</evidence>
<evidence type="ECO:0000256" key="6">
    <source>
        <dbReference type="ARBA" id="ARBA00022694"/>
    </source>
</evidence>
<comment type="catalytic activity">
    <reaction evidence="10">
        <text>a 5,6-dihydrouridine in mRNA + NAD(+) = a uridine in mRNA + NADH + H(+)</text>
        <dbReference type="Rhea" id="RHEA:69851"/>
        <dbReference type="Rhea" id="RHEA-COMP:14658"/>
        <dbReference type="Rhea" id="RHEA-COMP:17789"/>
        <dbReference type="ChEBI" id="CHEBI:15378"/>
        <dbReference type="ChEBI" id="CHEBI:57540"/>
        <dbReference type="ChEBI" id="CHEBI:57945"/>
        <dbReference type="ChEBI" id="CHEBI:65315"/>
        <dbReference type="ChEBI" id="CHEBI:74443"/>
    </reaction>
    <physiologicalReaction direction="right-to-left" evidence="10">
        <dbReference type="Rhea" id="RHEA:69853"/>
    </physiologicalReaction>
</comment>
<evidence type="ECO:0000256" key="3">
    <source>
        <dbReference type="ARBA" id="ARBA00012376"/>
    </source>
</evidence>
<evidence type="ECO:0000256" key="5">
    <source>
        <dbReference type="ARBA" id="ARBA00022643"/>
    </source>
</evidence>
<feature type="domain" description="DUS-like FMN-binding" evidence="14">
    <location>
        <begin position="101"/>
        <end position="362"/>
    </location>
</feature>
<keyword evidence="7" id="KW-0521">NADP</keyword>
<dbReference type="InterPro" id="IPR035587">
    <property type="entry name" value="DUS-like_FMN-bd"/>
</dbReference>
<feature type="region of interest" description="Disordered" evidence="13">
    <location>
        <begin position="47"/>
        <end position="75"/>
    </location>
</feature>
<keyword evidence="6" id="KW-0819">tRNA processing</keyword>
<sequence length="514" mass="55735">MLAQMRGRLGAPCAAGRSCQPPPLHSATPRRPLRSFVVPAAASVDEVSNAPPVTTDWSADRRSSGEASTSGQEQGFDYDAPAWVRERNAVFAKQLEGKLVLAPLTKGGNVPFRRLCLHFGAEVTMSEMAFTKPLLKAPCDRVERARLYKAPGEQMFGFQVACKTISDGIAASKLAKEGGAQFLDINCGCPIYEATRRGMGSAMLRKPRALAKMVAGIAADSELPVTVKIRLGENDKKIVVDTVVDYLHRAGAAAVTVHGRTAEQRYKKAADWAKVGEVARSTPVPIIGNGDILTHYEAHARRTESGCTAVMAGRGALIKPWIFQEYKEGREWLPSTEERVGVYRLLVSYMKEHFGDDERGRRKAWYFFPWHFDFLNRYRPLPEAVYGAASREHPLIMTRMDLTDARVGEEGPEGLGWAERLLRCEHPESHEAIASALWEAASDADAVAALERIGREGVEAWEEAVRAGGRGGDAARGGGLGVGGPAGGEGDGGREGGGRGGRRSRNDDAELERG</sequence>
<evidence type="ECO:0000259" key="14">
    <source>
        <dbReference type="Pfam" id="PF01207"/>
    </source>
</evidence>
<evidence type="ECO:0000313" key="16">
    <source>
        <dbReference type="Proteomes" id="UP000006906"/>
    </source>
</evidence>
<dbReference type="ExpressionAtlas" id="A0A2K3D9C3">
    <property type="expression patterns" value="baseline"/>
</dbReference>
<comment type="catalytic activity">
    <reaction evidence="11">
        <text>a 5,6-dihydrouridine in mRNA + NADP(+) = a uridine in mRNA + NADPH + H(+)</text>
        <dbReference type="Rhea" id="RHEA:69855"/>
        <dbReference type="Rhea" id="RHEA-COMP:14658"/>
        <dbReference type="Rhea" id="RHEA-COMP:17789"/>
        <dbReference type="ChEBI" id="CHEBI:15378"/>
        <dbReference type="ChEBI" id="CHEBI:57783"/>
        <dbReference type="ChEBI" id="CHEBI:58349"/>
        <dbReference type="ChEBI" id="CHEBI:65315"/>
        <dbReference type="ChEBI" id="CHEBI:74443"/>
    </reaction>
    <physiologicalReaction direction="right-to-left" evidence="11">
        <dbReference type="Rhea" id="RHEA:69857"/>
    </physiologicalReaction>
</comment>
<dbReference type="GO" id="GO:0017150">
    <property type="term" value="F:tRNA dihydrouridine synthase activity"/>
    <property type="evidence" value="ECO:0000318"/>
    <property type="project" value="GO_Central"/>
</dbReference>
<gene>
    <name evidence="15" type="ORF">CHLRE_10g423400v5</name>
</gene>
<evidence type="ECO:0000256" key="7">
    <source>
        <dbReference type="ARBA" id="ARBA00022857"/>
    </source>
</evidence>
<evidence type="ECO:0000256" key="10">
    <source>
        <dbReference type="ARBA" id="ARBA00048342"/>
    </source>
</evidence>
<dbReference type="GO" id="GO:0050660">
    <property type="term" value="F:flavin adenine dinucleotide binding"/>
    <property type="evidence" value="ECO:0007669"/>
    <property type="project" value="InterPro"/>
</dbReference>
<dbReference type="GeneID" id="5728229"/>
<proteinExistence type="inferred from homology"/>
<comment type="cofactor">
    <cofactor evidence="1">
        <name>FMN</name>
        <dbReference type="ChEBI" id="CHEBI:58210"/>
    </cofactor>
</comment>
<dbReference type="PANTHER" id="PTHR45846:SF1">
    <property type="entry name" value="TRNA-DIHYDROURIDINE(47) SYNTHASE [NAD(P)(+)]-LIKE"/>
    <property type="match status" value="1"/>
</dbReference>
<keyword evidence="5" id="KW-0288">FMN</keyword>
<dbReference type="Gene3D" id="3.20.20.70">
    <property type="entry name" value="Aldolase class I"/>
    <property type="match status" value="1"/>
</dbReference>
<dbReference type="InParanoid" id="A0A2K3D9C3"/>
<accession>A0A2K3D9C3</accession>
<evidence type="ECO:0000256" key="4">
    <source>
        <dbReference type="ARBA" id="ARBA00022630"/>
    </source>
</evidence>
<feature type="region of interest" description="Disordered" evidence="13">
    <location>
        <begin position="468"/>
        <end position="514"/>
    </location>
</feature>
<dbReference type="EMBL" id="CM008971">
    <property type="protein sequence ID" value="PNW77130.1"/>
    <property type="molecule type" value="Genomic_DNA"/>
</dbReference>
<evidence type="ECO:0000256" key="2">
    <source>
        <dbReference type="ARBA" id="ARBA00005451"/>
    </source>
</evidence>
<comment type="similarity">
    <text evidence="2">Belongs to the Dus family. Dus3 subfamily.</text>
</comment>
<dbReference type="InterPro" id="IPR018517">
    <property type="entry name" value="tRNA_hU_synthase_CS"/>
</dbReference>
<dbReference type="STRING" id="3055.A0A2K3D9C3"/>
<dbReference type="CDD" id="cd02801">
    <property type="entry name" value="DUS_like_FMN"/>
    <property type="match status" value="1"/>
</dbReference>
<evidence type="ECO:0000256" key="8">
    <source>
        <dbReference type="ARBA" id="ARBA00023002"/>
    </source>
</evidence>
<dbReference type="PROSITE" id="PS01136">
    <property type="entry name" value="UPF0034"/>
    <property type="match status" value="1"/>
</dbReference>
<evidence type="ECO:0000313" key="15">
    <source>
        <dbReference type="EMBL" id="PNW77130.1"/>
    </source>
</evidence>
<feature type="compositionally biased region" description="Basic and acidic residues" evidence="13">
    <location>
        <begin position="504"/>
        <end position="514"/>
    </location>
</feature>
<keyword evidence="4" id="KW-0285">Flavoprotein</keyword>
<dbReference type="OrthoDB" id="259935at2759"/>
<dbReference type="GO" id="GO:0102265">
    <property type="term" value="F:tRNA-dihydrouridine47 synthase activity"/>
    <property type="evidence" value="ECO:0007669"/>
    <property type="project" value="UniProtKB-EC"/>
</dbReference>
<dbReference type="PANTHER" id="PTHR45846">
    <property type="entry name" value="TRNA-DIHYDROURIDINE(47) SYNTHASE [NAD(P)(+)]-LIKE"/>
    <property type="match status" value="1"/>
</dbReference>
<dbReference type="InterPro" id="IPR013785">
    <property type="entry name" value="Aldolase_TIM"/>
</dbReference>
<dbReference type="RefSeq" id="XP_042919913.1">
    <property type="nucleotide sequence ID" value="XM_043066516.1"/>
</dbReference>